<feature type="transmembrane region" description="Helical" evidence="8">
    <location>
        <begin position="12"/>
        <end position="32"/>
    </location>
</feature>
<dbReference type="PANTHER" id="PTHR23517:SF2">
    <property type="entry name" value="MULTIDRUG RESISTANCE PROTEIN MDTH"/>
    <property type="match status" value="1"/>
</dbReference>
<dbReference type="GO" id="GO:0005886">
    <property type="term" value="C:plasma membrane"/>
    <property type="evidence" value="ECO:0007669"/>
    <property type="project" value="UniProtKB-SubCell"/>
</dbReference>
<evidence type="ECO:0000256" key="4">
    <source>
        <dbReference type="ARBA" id="ARBA00022692"/>
    </source>
</evidence>
<dbReference type="Gene3D" id="1.20.1250.20">
    <property type="entry name" value="MFS general substrate transporter like domains"/>
    <property type="match status" value="1"/>
</dbReference>
<evidence type="ECO:0000259" key="9">
    <source>
        <dbReference type="PROSITE" id="PS50850"/>
    </source>
</evidence>
<keyword evidence="4 8" id="KW-0812">Transmembrane</keyword>
<dbReference type="GO" id="GO:0022857">
    <property type="term" value="F:transmembrane transporter activity"/>
    <property type="evidence" value="ECO:0007669"/>
    <property type="project" value="InterPro"/>
</dbReference>
<feature type="transmembrane region" description="Helical" evidence="8">
    <location>
        <begin position="103"/>
        <end position="126"/>
    </location>
</feature>
<comment type="caution">
    <text evidence="10">The sequence shown here is derived from an EMBL/GenBank/DDBJ whole genome shotgun (WGS) entry which is preliminary data.</text>
</comment>
<dbReference type="InterPro" id="IPR050171">
    <property type="entry name" value="MFS_Transporters"/>
</dbReference>
<feature type="transmembrane region" description="Helical" evidence="8">
    <location>
        <begin position="319"/>
        <end position="341"/>
    </location>
</feature>
<accession>A0A4V6NCN9</accession>
<dbReference type="SUPFAM" id="SSF103473">
    <property type="entry name" value="MFS general substrate transporter"/>
    <property type="match status" value="1"/>
</dbReference>
<evidence type="ECO:0000313" key="10">
    <source>
        <dbReference type="EMBL" id="TCJ95685.1"/>
    </source>
</evidence>
<evidence type="ECO:0000256" key="5">
    <source>
        <dbReference type="ARBA" id="ARBA00022989"/>
    </source>
</evidence>
<feature type="region of interest" description="Disordered" evidence="7">
    <location>
        <begin position="413"/>
        <end position="441"/>
    </location>
</feature>
<organism evidence="10 11">
    <name type="scientific">Nocardia alba</name>
    <dbReference type="NCBI Taxonomy" id="225051"/>
    <lineage>
        <taxon>Bacteria</taxon>
        <taxon>Bacillati</taxon>
        <taxon>Actinomycetota</taxon>
        <taxon>Actinomycetes</taxon>
        <taxon>Mycobacteriales</taxon>
        <taxon>Nocardiaceae</taxon>
        <taxon>Nocardia</taxon>
    </lineage>
</organism>
<evidence type="ECO:0000256" key="2">
    <source>
        <dbReference type="ARBA" id="ARBA00022448"/>
    </source>
</evidence>
<keyword evidence="3" id="KW-1003">Cell membrane</keyword>
<keyword evidence="11" id="KW-1185">Reference proteome</keyword>
<feature type="transmembrane region" description="Helical" evidence="8">
    <location>
        <begin position="279"/>
        <end position="299"/>
    </location>
</feature>
<dbReference type="InterPro" id="IPR011701">
    <property type="entry name" value="MFS"/>
</dbReference>
<evidence type="ECO:0000313" key="11">
    <source>
        <dbReference type="Proteomes" id="UP000294856"/>
    </source>
</evidence>
<dbReference type="PROSITE" id="PS50850">
    <property type="entry name" value="MFS"/>
    <property type="match status" value="1"/>
</dbReference>
<dbReference type="EMBL" id="SMFR01000003">
    <property type="protein sequence ID" value="TCJ95685.1"/>
    <property type="molecule type" value="Genomic_DNA"/>
</dbReference>
<keyword evidence="5 8" id="KW-1133">Transmembrane helix</keyword>
<dbReference type="OrthoDB" id="3285778at2"/>
<sequence length="464" mass="47490">MNGITTFRAMPGAVRLLLVNHCVGHIGFYLLVPFLAEYLLQDLALSAAVVGVVLGVRNLSQQGLFLVGGSAADRLGARGVIMTGLAIRALGFALFAVGGSLAVVLAASVLTGFAGALFNPAVRAFIARDSGARSAQAFALFNVFGNAGSAIGPVIGTVLIAAGFRISALVAAAIFAVLAVVQWLLLPARPVPRHDGGVGADFATVFSDRRFWAFTLALMPMFALMSQIYFLFTLQAQDSAAPGYRPGAVAALFVVETIAVVALQVRVTSVLARRPQRGPAMALGMAVMGASFLLPPAVAGLVAEAGNGLSGTVIRTAPVLAAAVLLAIGVTAVQPFVNEAIGRFAGHRLTGTYFGAFYLASGIFTVAATSMTGAVLDRSGGALTWPPALFCAAAGLLSAIAVVQLHRRGVLPDRDQTTTAAETVDTEPDPPASSPSEIADAGRVALAQASSRCAATKSGDTDDR</sequence>
<keyword evidence="6 8" id="KW-0472">Membrane</keyword>
<dbReference type="InterPro" id="IPR020846">
    <property type="entry name" value="MFS_dom"/>
</dbReference>
<dbReference type="Pfam" id="PF07690">
    <property type="entry name" value="MFS_1"/>
    <property type="match status" value="1"/>
</dbReference>
<feature type="transmembrane region" description="Helical" evidence="8">
    <location>
        <begin position="382"/>
        <end position="405"/>
    </location>
</feature>
<reference evidence="10 11" key="1">
    <citation type="submission" date="2019-03" db="EMBL/GenBank/DDBJ databases">
        <title>Genomic Encyclopedia of Type Strains, Phase IV (KMG-IV): sequencing the most valuable type-strain genomes for metagenomic binning, comparative biology and taxonomic classification.</title>
        <authorList>
            <person name="Goeker M."/>
        </authorList>
    </citation>
    <scope>NUCLEOTIDE SEQUENCE [LARGE SCALE GENOMIC DNA]</scope>
    <source>
        <strain evidence="10 11">DSM 44684</strain>
    </source>
</reference>
<keyword evidence="2" id="KW-0813">Transport</keyword>
<feature type="transmembrane region" description="Helical" evidence="8">
    <location>
        <begin position="244"/>
        <end position="267"/>
    </location>
</feature>
<dbReference type="PANTHER" id="PTHR23517">
    <property type="entry name" value="RESISTANCE PROTEIN MDTM, PUTATIVE-RELATED-RELATED"/>
    <property type="match status" value="1"/>
</dbReference>
<feature type="domain" description="Major facilitator superfamily (MFS) profile" evidence="9">
    <location>
        <begin position="13"/>
        <end position="410"/>
    </location>
</feature>
<feature type="transmembrane region" description="Helical" evidence="8">
    <location>
        <begin position="138"/>
        <end position="160"/>
    </location>
</feature>
<dbReference type="Proteomes" id="UP000294856">
    <property type="component" value="Unassembled WGS sequence"/>
</dbReference>
<evidence type="ECO:0000256" key="3">
    <source>
        <dbReference type="ARBA" id="ARBA00022475"/>
    </source>
</evidence>
<feature type="transmembrane region" description="Helical" evidence="8">
    <location>
        <begin position="353"/>
        <end position="376"/>
    </location>
</feature>
<evidence type="ECO:0000256" key="1">
    <source>
        <dbReference type="ARBA" id="ARBA00004651"/>
    </source>
</evidence>
<dbReference type="AlphaFoldDB" id="A0A4V6NCN9"/>
<evidence type="ECO:0000256" key="8">
    <source>
        <dbReference type="SAM" id="Phobius"/>
    </source>
</evidence>
<comment type="subcellular location">
    <subcellularLocation>
        <location evidence="1">Cell membrane</location>
        <topology evidence="1">Multi-pass membrane protein</topology>
    </subcellularLocation>
</comment>
<proteinExistence type="predicted"/>
<dbReference type="InterPro" id="IPR036259">
    <property type="entry name" value="MFS_trans_sf"/>
</dbReference>
<protein>
    <submittedName>
        <fullName evidence="10">MFS transporter</fullName>
    </submittedName>
</protein>
<name>A0A4V6NCN9_9NOCA</name>
<feature type="transmembrane region" description="Helical" evidence="8">
    <location>
        <begin position="166"/>
        <end position="186"/>
    </location>
</feature>
<dbReference type="STRING" id="1210063.GCA_001612665_03930"/>
<gene>
    <name evidence="10" type="ORF">DFR71_4600</name>
</gene>
<evidence type="ECO:0000256" key="6">
    <source>
        <dbReference type="ARBA" id="ARBA00023136"/>
    </source>
</evidence>
<feature type="transmembrane region" description="Helical" evidence="8">
    <location>
        <begin position="211"/>
        <end position="232"/>
    </location>
</feature>
<evidence type="ECO:0000256" key="7">
    <source>
        <dbReference type="SAM" id="MobiDB-lite"/>
    </source>
</evidence>
<dbReference type="RefSeq" id="WP_067453013.1">
    <property type="nucleotide sequence ID" value="NZ_SMFR01000003.1"/>
</dbReference>